<reference evidence="5 6" key="1">
    <citation type="submission" date="2024-07" db="EMBL/GenBank/DDBJ databases">
        <title>Section-level genome sequencing and comparative genomics of Aspergillus sections Usti and Cavernicolus.</title>
        <authorList>
            <consortium name="Lawrence Berkeley National Laboratory"/>
            <person name="Nybo J.L."/>
            <person name="Vesth T.C."/>
            <person name="Theobald S."/>
            <person name="Frisvad J.C."/>
            <person name="Larsen T.O."/>
            <person name="Kjaerboelling I."/>
            <person name="Rothschild-Mancinelli K."/>
            <person name="Lyhne E.K."/>
            <person name="Kogle M.E."/>
            <person name="Barry K."/>
            <person name="Clum A."/>
            <person name="Na H."/>
            <person name="Ledsgaard L."/>
            <person name="Lin J."/>
            <person name="Lipzen A."/>
            <person name="Kuo A."/>
            <person name="Riley R."/>
            <person name="Mondo S."/>
            <person name="LaButti K."/>
            <person name="Haridas S."/>
            <person name="Pangalinan J."/>
            <person name="Salamov A.A."/>
            <person name="Simmons B.A."/>
            <person name="Magnuson J.K."/>
            <person name="Chen J."/>
            <person name="Drula E."/>
            <person name="Henrissat B."/>
            <person name="Wiebenga A."/>
            <person name="Lubbers R.J."/>
            <person name="Gomes A.C."/>
            <person name="Makela M.R."/>
            <person name="Stajich J."/>
            <person name="Grigoriev I.V."/>
            <person name="Mortensen U.H."/>
            <person name="De vries R.P."/>
            <person name="Baker S.E."/>
            <person name="Andersen M.R."/>
        </authorList>
    </citation>
    <scope>NUCLEOTIDE SEQUENCE [LARGE SCALE GENOMIC DNA]</scope>
    <source>
        <strain evidence="5 6">CBS 600.67</strain>
    </source>
</reference>
<keyword evidence="3" id="KW-0472">Membrane</keyword>
<dbReference type="InterPro" id="IPR051826">
    <property type="entry name" value="E3_ubiquitin-ligase_domain"/>
</dbReference>
<dbReference type="InterPro" id="IPR013083">
    <property type="entry name" value="Znf_RING/FYVE/PHD"/>
</dbReference>
<evidence type="ECO:0000313" key="5">
    <source>
        <dbReference type="EMBL" id="KAL2821375.1"/>
    </source>
</evidence>
<evidence type="ECO:0000256" key="1">
    <source>
        <dbReference type="PROSITE-ProRule" id="PRU00175"/>
    </source>
</evidence>
<feature type="domain" description="RING-type" evidence="4">
    <location>
        <begin position="394"/>
        <end position="437"/>
    </location>
</feature>
<protein>
    <recommendedName>
        <fullName evidence="4">RING-type domain-containing protein</fullName>
    </recommendedName>
</protein>
<dbReference type="CDD" id="cd16473">
    <property type="entry name" value="RING-H2_RNF103"/>
    <property type="match status" value="1"/>
</dbReference>
<keyword evidence="1" id="KW-0479">Metal-binding</keyword>
<keyword evidence="1" id="KW-0863">Zinc-finger</keyword>
<dbReference type="InterPro" id="IPR001841">
    <property type="entry name" value="Znf_RING"/>
</dbReference>
<evidence type="ECO:0000256" key="3">
    <source>
        <dbReference type="SAM" id="Phobius"/>
    </source>
</evidence>
<dbReference type="PANTHER" id="PTHR22765:SF413">
    <property type="entry name" value="FINGER DOMAIN PROTEIN, PUTATIVE (AFU_ORTHOLOGUE AFUA_1G04600)-RELATED"/>
    <property type="match status" value="1"/>
</dbReference>
<organism evidence="5 6">
    <name type="scientific">Aspergillus cavernicola</name>
    <dbReference type="NCBI Taxonomy" id="176166"/>
    <lineage>
        <taxon>Eukaryota</taxon>
        <taxon>Fungi</taxon>
        <taxon>Dikarya</taxon>
        <taxon>Ascomycota</taxon>
        <taxon>Pezizomycotina</taxon>
        <taxon>Eurotiomycetes</taxon>
        <taxon>Eurotiomycetidae</taxon>
        <taxon>Eurotiales</taxon>
        <taxon>Aspergillaceae</taxon>
        <taxon>Aspergillus</taxon>
        <taxon>Aspergillus subgen. Nidulantes</taxon>
    </lineage>
</organism>
<dbReference type="EMBL" id="JBFXLS010000064">
    <property type="protein sequence ID" value="KAL2821375.1"/>
    <property type="molecule type" value="Genomic_DNA"/>
</dbReference>
<dbReference type="SMART" id="SM00184">
    <property type="entry name" value="RING"/>
    <property type="match status" value="1"/>
</dbReference>
<evidence type="ECO:0000259" key="4">
    <source>
        <dbReference type="PROSITE" id="PS50089"/>
    </source>
</evidence>
<feature type="region of interest" description="Disordered" evidence="2">
    <location>
        <begin position="321"/>
        <end position="344"/>
    </location>
</feature>
<dbReference type="Pfam" id="PF13639">
    <property type="entry name" value="zf-RING_2"/>
    <property type="match status" value="1"/>
</dbReference>
<feature type="transmembrane region" description="Helical" evidence="3">
    <location>
        <begin position="222"/>
        <end position="247"/>
    </location>
</feature>
<evidence type="ECO:0000313" key="6">
    <source>
        <dbReference type="Proteomes" id="UP001610335"/>
    </source>
</evidence>
<dbReference type="Gene3D" id="3.30.40.10">
    <property type="entry name" value="Zinc/RING finger domain, C3HC4 (zinc finger)"/>
    <property type="match status" value="1"/>
</dbReference>
<name>A0ABR4I0U1_9EURO</name>
<evidence type="ECO:0000256" key="2">
    <source>
        <dbReference type="SAM" id="MobiDB-lite"/>
    </source>
</evidence>
<dbReference type="PANTHER" id="PTHR22765">
    <property type="entry name" value="RING FINGER AND PROTEASE ASSOCIATED DOMAIN-CONTAINING"/>
    <property type="match status" value="1"/>
</dbReference>
<keyword evidence="3" id="KW-1133">Transmembrane helix</keyword>
<sequence>MSRSATAARSLTTAAALFAGPGRASNSTASVNGSATFHFVLDGNIQTLSDQNAPKEGSIKGLLFVPALNDDDDCRNITTPYIPANVTRHRDVAPFGYQAIGLAPWVTPGCSQSFLEASMRVGTEALVFFLPSSDDKPPPADDSTWLLNDGHSWKSENLYPVYAIPGAAGTVLMEQLSRYSGNGTVSEGQQNGSTASSQGDRWDIRLFTLIDLENSGKRTPSIWGFLLAVLGTILVLCIILLLLYQIIQKRRRQDLQRRLEASEVGFEQYGLQHITVSPEFLAGLPIYVYPNHHGVGKDGPEQQNLCGNDKSGRSEDVLVESTRAEKTGEAETETPITDHSPRRVEDAPDMLNARKASVEVQKWPLSEPLPIATLNSNAPYSKHNNRLSHSQTTCAICLDDFIPASSTVRELPCGHIYHPECIDVSLTQHSSLCPLCKKSVLPPDFYPISMPDAIYQQDRMQRP</sequence>
<gene>
    <name evidence="5" type="ORF">BDW59DRAFT_164256</name>
</gene>
<keyword evidence="6" id="KW-1185">Reference proteome</keyword>
<dbReference type="SUPFAM" id="SSF57850">
    <property type="entry name" value="RING/U-box"/>
    <property type="match status" value="1"/>
</dbReference>
<keyword evidence="3" id="KW-0812">Transmembrane</keyword>
<dbReference type="PROSITE" id="PS50089">
    <property type="entry name" value="ZF_RING_2"/>
    <property type="match status" value="1"/>
</dbReference>
<proteinExistence type="predicted"/>
<keyword evidence="1" id="KW-0862">Zinc</keyword>
<comment type="caution">
    <text evidence="5">The sequence shown here is derived from an EMBL/GenBank/DDBJ whole genome shotgun (WGS) entry which is preliminary data.</text>
</comment>
<dbReference type="Proteomes" id="UP001610335">
    <property type="component" value="Unassembled WGS sequence"/>
</dbReference>
<accession>A0ABR4I0U1</accession>